<protein>
    <submittedName>
        <fullName evidence="8">Methyltransferase type 11</fullName>
        <ecNumber evidence="8">2.1.1.-</ecNumber>
    </submittedName>
</protein>
<dbReference type="Proteomes" id="UP000238825">
    <property type="component" value="Chromosome"/>
</dbReference>
<dbReference type="Pfam" id="PF03848">
    <property type="entry name" value="TehB"/>
    <property type="match status" value="1"/>
</dbReference>
<dbReference type="Gene3D" id="3.40.50.150">
    <property type="entry name" value="Vaccinia Virus protein VP39"/>
    <property type="match status" value="1"/>
</dbReference>
<keyword evidence="4" id="KW-0949">S-adenosyl-L-methionine</keyword>
<keyword evidence="2 8" id="KW-0489">Methyltransferase</keyword>
<evidence type="ECO:0000256" key="2">
    <source>
        <dbReference type="ARBA" id="ARBA00022603"/>
    </source>
</evidence>
<dbReference type="AlphaFoldDB" id="A0A2S0JVE2"/>
<keyword evidence="3 8" id="KW-0808">Transferase</keyword>
<dbReference type="InterPro" id="IPR050723">
    <property type="entry name" value="CFA/CMAS"/>
</dbReference>
<dbReference type="EC" id="2.1.1.-" evidence="8"/>
<dbReference type="SUPFAM" id="SSF53335">
    <property type="entry name" value="S-adenosyl-L-methionine-dependent methyltransferases"/>
    <property type="match status" value="1"/>
</dbReference>
<reference evidence="8 10" key="2">
    <citation type="submission" date="2018-06" db="EMBL/GenBank/DDBJ databases">
        <authorList>
            <consortium name="Pathogen Informatics"/>
            <person name="Doyle S."/>
        </authorList>
    </citation>
    <scope>NUCLEOTIDE SEQUENCE [LARGE SCALE GENOMIC DNA]</scope>
    <source>
        <strain evidence="8 10">NCTC10338</strain>
    </source>
</reference>
<dbReference type="Proteomes" id="UP000255295">
    <property type="component" value="Unassembled WGS sequence"/>
</dbReference>
<organism evidence="7 9">
    <name type="scientific">Lysinibacillus sphaericus</name>
    <name type="common">Bacillus sphaericus</name>
    <dbReference type="NCBI Taxonomy" id="1421"/>
    <lineage>
        <taxon>Bacteria</taxon>
        <taxon>Bacillati</taxon>
        <taxon>Bacillota</taxon>
        <taxon>Bacilli</taxon>
        <taxon>Bacillales</taxon>
        <taxon>Bacillaceae</taxon>
        <taxon>Lysinibacillus</taxon>
    </lineage>
</organism>
<dbReference type="GO" id="GO:0008168">
    <property type="term" value="F:methyltransferase activity"/>
    <property type="evidence" value="ECO:0007669"/>
    <property type="project" value="UniProtKB-KW"/>
</dbReference>
<dbReference type="GeneID" id="48274901"/>
<gene>
    <name evidence="8" type="primary">tehB_2</name>
    <name evidence="7" type="ORF">LS41612_01735</name>
    <name evidence="8" type="ORF">NCTC10338_04454</name>
</gene>
<evidence type="ECO:0000256" key="5">
    <source>
        <dbReference type="ARBA" id="ARBA00023098"/>
    </source>
</evidence>
<evidence type="ECO:0000313" key="7">
    <source>
        <dbReference type="EMBL" id="AVK95105.1"/>
    </source>
</evidence>
<dbReference type="PANTHER" id="PTHR43667:SF1">
    <property type="entry name" value="CYCLOPROPANE-FATTY-ACYL-PHOSPHOLIPID SYNTHASE"/>
    <property type="match status" value="1"/>
</dbReference>
<comment type="similarity">
    <text evidence="1">Belongs to the CFA/CMAS family.</text>
</comment>
<evidence type="ECO:0000256" key="1">
    <source>
        <dbReference type="ARBA" id="ARBA00010815"/>
    </source>
</evidence>
<dbReference type="PANTHER" id="PTHR43667">
    <property type="entry name" value="CYCLOPROPANE-FATTY-ACYL-PHOSPHOLIPID SYNTHASE"/>
    <property type="match status" value="1"/>
</dbReference>
<dbReference type="GO" id="GO:0006629">
    <property type="term" value="P:lipid metabolic process"/>
    <property type="evidence" value="ECO:0007669"/>
    <property type="project" value="UniProtKB-KW"/>
</dbReference>
<dbReference type="InterPro" id="IPR029063">
    <property type="entry name" value="SAM-dependent_MTases_sf"/>
</dbReference>
<dbReference type="EMBL" id="CP019980">
    <property type="protein sequence ID" value="AVK95105.1"/>
    <property type="molecule type" value="Genomic_DNA"/>
</dbReference>
<evidence type="ECO:0000259" key="6">
    <source>
        <dbReference type="Pfam" id="PF03848"/>
    </source>
</evidence>
<evidence type="ECO:0000313" key="8">
    <source>
        <dbReference type="EMBL" id="SUV19554.1"/>
    </source>
</evidence>
<evidence type="ECO:0000313" key="9">
    <source>
        <dbReference type="Proteomes" id="UP000238825"/>
    </source>
</evidence>
<dbReference type="InterPro" id="IPR015985">
    <property type="entry name" value="TehB-like_dom"/>
</dbReference>
<evidence type="ECO:0000256" key="4">
    <source>
        <dbReference type="ARBA" id="ARBA00022691"/>
    </source>
</evidence>
<evidence type="ECO:0000256" key="3">
    <source>
        <dbReference type="ARBA" id="ARBA00022679"/>
    </source>
</evidence>
<dbReference type="CDD" id="cd02440">
    <property type="entry name" value="AdoMet_MTases"/>
    <property type="match status" value="1"/>
</dbReference>
<name>A0A2S0JVE2_LYSSH</name>
<dbReference type="RefSeq" id="WP_024364005.1">
    <property type="nucleotide sequence ID" value="NZ_BJNS01000038.1"/>
</dbReference>
<keyword evidence="5" id="KW-0443">Lipid metabolism</keyword>
<accession>A0A2S0JVE2</accession>
<dbReference type="EMBL" id="UFSZ01000001">
    <property type="protein sequence ID" value="SUV19554.1"/>
    <property type="molecule type" value="Genomic_DNA"/>
</dbReference>
<dbReference type="GO" id="GO:0032259">
    <property type="term" value="P:methylation"/>
    <property type="evidence" value="ECO:0007669"/>
    <property type="project" value="UniProtKB-KW"/>
</dbReference>
<feature type="domain" description="Tellurite resistance methyltransferase TehB-like" evidence="6">
    <location>
        <begin position="18"/>
        <end position="176"/>
    </location>
</feature>
<evidence type="ECO:0000313" key="10">
    <source>
        <dbReference type="Proteomes" id="UP000255295"/>
    </source>
</evidence>
<proteinExistence type="inferred from homology"/>
<sequence>MVQQPFWEKEYLADTHFAFGNPSEEVVEWAKKLPADARILDIGCGDGRHAVYLAQLGFKVEAIDISEAGIAKINRYKASHQLHNLQADVQDIITYQFSDTYDCIISHGLFHFLAREDWHRIIQLMQDYTKIEGINIITVFTDEVDIPEDLAPFVKGICQEGEIRELYEQWSIAFYRSYQFEDQHENNIRHCHAANKLVAIKRAL</sequence>
<reference evidence="7 9" key="1">
    <citation type="submission" date="2017-03" db="EMBL/GenBank/DDBJ databases">
        <title>The whole genome sequencing and assembly of Lysinibacillus sphaericus DSM 28T strain.</title>
        <authorList>
            <person name="Lee Y.-J."/>
            <person name="Yi H."/>
            <person name="Bahn Y.-S."/>
            <person name="Kim J.F."/>
            <person name="Lee D.-W."/>
        </authorList>
    </citation>
    <scope>NUCLEOTIDE SEQUENCE [LARGE SCALE GENOMIC DNA]</scope>
    <source>
        <strain evidence="7 9">DSM 28</strain>
    </source>
</reference>